<comment type="caution">
    <text evidence="2">The sequence shown here is derived from an EMBL/GenBank/DDBJ whole genome shotgun (WGS) entry which is preliminary data.</text>
</comment>
<dbReference type="GO" id="GO:0004672">
    <property type="term" value="F:protein kinase activity"/>
    <property type="evidence" value="ECO:0007669"/>
    <property type="project" value="InterPro"/>
</dbReference>
<protein>
    <recommendedName>
        <fullName evidence="1">Protein kinase domain-containing protein</fullName>
    </recommendedName>
</protein>
<evidence type="ECO:0000313" key="2">
    <source>
        <dbReference type="EMBL" id="KAK6336909.1"/>
    </source>
</evidence>
<dbReference type="InterPro" id="IPR000719">
    <property type="entry name" value="Prot_kinase_dom"/>
</dbReference>
<gene>
    <name evidence="2" type="ORF">TWF718_009697</name>
</gene>
<organism evidence="2 3">
    <name type="scientific">Orbilia javanica</name>
    <dbReference type="NCBI Taxonomy" id="47235"/>
    <lineage>
        <taxon>Eukaryota</taxon>
        <taxon>Fungi</taxon>
        <taxon>Dikarya</taxon>
        <taxon>Ascomycota</taxon>
        <taxon>Pezizomycotina</taxon>
        <taxon>Orbiliomycetes</taxon>
        <taxon>Orbiliales</taxon>
        <taxon>Orbiliaceae</taxon>
        <taxon>Orbilia</taxon>
    </lineage>
</organism>
<dbReference type="SUPFAM" id="SSF56112">
    <property type="entry name" value="Protein kinase-like (PK-like)"/>
    <property type="match status" value="1"/>
</dbReference>
<name>A0AAN8RFW8_9PEZI</name>
<keyword evidence="3" id="KW-1185">Reference proteome</keyword>
<dbReference type="GO" id="GO:0005524">
    <property type="term" value="F:ATP binding"/>
    <property type="evidence" value="ECO:0007669"/>
    <property type="project" value="InterPro"/>
</dbReference>
<dbReference type="EMBL" id="JAVHNR010000007">
    <property type="protein sequence ID" value="KAK6336909.1"/>
    <property type="molecule type" value="Genomic_DNA"/>
</dbReference>
<dbReference type="InterPro" id="IPR011009">
    <property type="entry name" value="Kinase-like_dom_sf"/>
</dbReference>
<sequence>MLEDTTVHGYSIRSPIQQSACWKKSQGDMFVAIKIATGDKYTAKYYVSGDPSSKPAWELERGVLGSLKHENIQFAAAIENDKALYMITPDPSGGNLSQHTYYEWAQNEKSQAIYQIIDAIQFLHKNNVAHLDIQPSNFLIFKLKPVLLRIHNFCNTSNKNFIARPGITSPFTAPKTRTSENRSYICQRADL</sequence>
<evidence type="ECO:0000313" key="3">
    <source>
        <dbReference type="Proteomes" id="UP001313282"/>
    </source>
</evidence>
<evidence type="ECO:0000259" key="1">
    <source>
        <dbReference type="PROSITE" id="PS50011"/>
    </source>
</evidence>
<dbReference type="Gene3D" id="1.10.510.10">
    <property type="entry name" value="Transferase(Phosphotransferase) domain 1"/>
    <property type="match status" value="1"/>
</dbReference>
<accession>A0AAN8RFW8</accession>
<feature type="domain" description="Protein kinase" evidence="1">
    <location>
        <begin position="1"/>
        <end position="191"/>
    </location>
</feature>
<dbReference type="AlphaFoldDB" id="A0AAN8RFW8"/>
<dbReference type="PANTHER" id="PTHR24347">
    <property type="entry name" value="SERINE/THREONINE-PROTEIN KINASE"/>
    <property type="match status" value="1"/>
</dbReference>
<dbReference type="Pfam" id="PF00069">
    <property type="entry name" value="Pkinase"/>
    <property type="match status" value="1"/>
</dbReference>
<proteinExistence type="predicted"/>
<reference evidence="2 3" key="1">
    <citation type="submission" date="2019-10" db="EMBL/GenBank/DDBJ databases">
        <authorList>
            <person name="Palmer J.M."/>
        </authorList>
    </citation>
    <scope>NUCLEOTIDE SEQUENCE [LARGE SCALE GENOMIC DNA]</scope>
    <source>
        <strain evidence="2 3">TWF718</strain>
    </source>
</reference>
<dbReference type="Proteomes" id="UP001313282">
    <property type="component" value="Unassembled WGS sequence"/>
</dbReference>
<dbReference type="PROSITE" id="PS50011">
    <property type="entry name" value="PROTEIN_KINASE_DOM"/>
    <property type="match status" value="1"/>
</dbReference>